<sequence length="226" mass="25609">MGTWCHHLRCQDHPRKPGGESQGRPAHFFHYSFHHRVLRSSRLPFFPPSKIIEKKRKEPPFLPRAQFAQDHVLEAASRVGIHRCETTRLPAVGSRGPQSEQGREAPGSNRGRQAAASSVCKVEDCNRARLTRCLPAGRPAGRPCVSALTVVADKLLENIDSNIFHVSCSNFFLGTSSEAREARAHMKYWDFIKIKNFAQQRKQTTKPKDNQQNGRKNLQMTYQIKG</sequence>
<evidence type="ECO:0000313" key="2">
    <source>
        <dbReference type="Ensembl" id="ENSMPUP00000004967.1"/>
    </source>
</evidence>
<dbReference type="AlphaFoldDB" id="M3Y0W6"/>
<proteinExistence type="predicted"/>
<dbReference type="InParanoid" id="M3Y0W6"/>
<organism evidence="2">
    <name type="scientific">Mustela putorius furo</name>
    <name type="common">European domestic ferret</name>
    <name type="synonym">Mustela furo</name>
    <dbReference type="NCBI Taxonomy" id="9669"/>
    <lineage>
        <taxon>Eukaryota</taxon>
        <taxon>Metazoa</taxon>
        <taxon>Chordata</taxon>
        <taxon>Craniata</taxon>
        <taxon>Vertebrata</taxon>
        <taxon>Euteleostomi</taxon>
        <taxon>Mammalia</taxon>
        <taxon>Eutheria</taxon>
        <taxon>Laurasiatheria</taxon>
        <taxon>Carnivora</taxon>
        <taxon>Caniformia</taxon>
        <taxon>Musteloidea</taxon>
        <taxon>Mustelidae</taxon>
        <taxon>Mustelinae</taxon>
        <taxon>Mustela</taxon>
    </lineage>
</organism>
<feature type="region of interest" description="Disordered" evidence="1">
    <location>
        <begin position="87"/>
        <end position="113"/>
    </location>
</feature>
<reference evidence="2" key="1">
    <citation type="submission" date="2024-06" db="UniProtKB">
        <authorList>
            <consortium name="Ensembl"/>
        </authorList>
    </citation>
    <scope>IDENTIFICATION</scope>
</reference>
<dbReference type="EMBL" id="AEYP01062390">
    <property type="status" value="NOT_ANNOTATED_CDS"/>
    <property type="molecule type" value="Genomic_DNA"/>
</dbReference>
<feature type="compositionally biased region" description="Polar residues" evidence="1">
    <location>
        <begin position="210"/>
        <end position="226"/>
    </location>
</feature>
<feature type="region of interest" description="Disordered" evidence="1">
    <location>
        <begin position="202"/>
        <end position="226"/>
    </location>
</feature>
<dbReference type="HOGENOM" id="CLU_1224426_0_0_1"/>
<accession>M3Y0W6</accession>
<evidence type="ECO:0000256" key="1">
    <source>
        <dbReference type="SAM" id="MobiDB-lite"/>
    </source>
</evidence>
<dbReference type="Ensembl" id="ENSMPUT00000005052.1">
    <property type="protein sequence ID" value="ENSMPUP00000004967.1"/>
    <property type="gene ID" value="ENSMPUG00000005007.1"/>
</dbReference>
<protein>
    <submittedName>
        <fullName evidence="2">Uncharacterized protein</fullName>
    </submittedName>
</protein>
<name>M3Y0W6_MUSPF</name>